<protein>
    <recommendedName>
        <fullName evidence="2">L-aspartate oxidase</fullName>
    </recommendedName>
    <alternativeName>
        <fullName evidence="7">Quinolinate synthase B</fullName>
    </alternativeName>
</protein>
<accession>B6GBL6</accession>
<dbReference type="InterPro" id="IPR037099">
    <property type="entry name" value="Fum_R/Succ_DH_flav-like_C_sf"/>
</dbReference>
<comment type="cofactor">
    <cofactor evidence="1">
        <name>FAD</name>
        <dbReference type="ChEBI" id="CHEBI:57692"/>
    </cofactor>
</comment>
<dbReference type="InterPro" id="IPR015939">
    <property type="entry name" value="Fum_Rdtase/Succ_DH_flav-like_C"/>
</dbReference>
<feature type="region of interest" description="Disordered" evidence="9">
    <location>
        <begin position="411"/>
        <end position="437"/>
    </location>
</feature>
<dbReference type="InterPro" id="IPR005288">
    <property type="entry name" value="NadB"/>
</dbReference>
<name>B6GBL6_9ACTN</name>
<dbReference type="InterPro" id="IPR036188">
    <property type="entry name" value="FAD/NAD-bd_sf"/>
</dbReference>
<sequence>MCTKSDVLVIGGGIAGITAAIEAARAGAATTIACAGPLFGGSSFYPGTWGLGLIGPESEADEADLIATIEDVGCGMADHELVEVFVRGIRPAIAWLEEDLGVPLKRPSSAQSARDKTFIPCFDHKQRLWRGITRQAFETAARRTLKALDVNVLERTELMELARCHEDDAAVCGAVFFDHASASLRTCAASSVILAAGGTGGLFERSLTSADVLSSVHAIAMSVGCELVNIEFMQMMPGLVSPVRGIVFNERTFRYAIPEDASSILPRSEAARADLLEVRSSHGPFTCRLDDERVDRAIDAAGPSGMPIHFRFPSDDVPEFVQTFSTWMQQSLNIVPTDELRIAMYAHAANGGVRIDRNAWTGVEGLYACGELTGGMHGADRIGGLSSANGLVFGRIAGKAAARHAKQVPCADQPLDHGRTRGGTSLHRDDAEASHARMDDVGASTCISSQRDDVAMLHARMNEAAESTCISPQREDAATSYAYMDEMCASACISSDRDDAAMPQTRIDEVGTSTHAVERPRSASCEEALGAALNGLRMNAAPLSAADADRIARDMRHIMGQHAMITRTEDGLSEALADIERLQREAGYHQACRGCDIPSDVSIARGVRVASQLTLARAMLRAMLNRRESIGSHLRIDTFKD</sequence>
<evidence type="ECO:0000259" key="11">
    <source>
        <dbReference type="Pfam" id="PF02910"/>
    </source>
</evidence>
<organism evidence="12 13">
    <name type="scientific">Collinsella stercoris DSM 13279</name>
    <dbReference type="NCBI Taxonomy" id="445975"/>
    <lineage>
        <taxon>Bacteria</taxon>
        <taxon>Bacillati</taxon>
        <taxon>Actinomycetota</taxon>
        <taxon>Coriobacteriia</taxon>
        <taxon>Coriobacteriales</taxon>
        <taxon>Coriobacteriaceae</taxon>
        <taxon>Collinsella</taxon>
    </lineage>
</organism>
<comment type="catalytic activity">
    <reaction evidence="8">
        <text>L-aspartate + O2 = iminosuccinate + H2O2</text>
        <dbReference type="Rhea" id="RHEA:25876"/>
        <dbReference type="ChEBI" id="CHEBI:15379"/>
        <dbReference type="ChEBI" id="CHEBI:16240"/>
        <dbReference type="ChEBI" id="CHEBI:29991"/>
        <dbReference type="ChEBI" id="CHEBI:77875"/>
        <dbReference type="EC" id="1.4.3.16"/>
    </reaction>
    <physiologicalReaction direction="left-to-right" evidence="8">
        <dbReference type="Rhea" id="RHEA:25877"/>
    </physiologicalReaction>
</comment>
<dbReference type="PANTHER" id="PTHR42716">
    <property type="entry name" value="L-ASPARTATE OXIDASE"/>
    <property type="match status" value="1"/>
</dbReference>
<proteinExistence type="predicted"/>
<dbReference type="Pfam" id="PF00890">
    <property type="entry name" value="FAD_binding_2"/>
    <property type="match status" value="1"/>
</dbReference>
<dbReference type="GO" id="GO:0009435">
    <property type="term" value="P:NAD+ biosynthetic process"/>
    <property type="evidence" value="ECO:0007669"/>
    <property type="project" value="InterPro"/>
</dbReference>
<gene>
    <name evidence="12" type="ORF">COLSTE_01479</name>
</gene>
<dbReference type="SUPFAM" id="SSF46977">
    <property type="entry name" value="Succinate dehydrogenase/fumarate reductase flavoprotein C-terminal domain"/>
    <property type="match status" value="1"/>
</dbReference>
<keyword evidence="3" id="KW-0285">Flavoprotein</keyword>
<evidence type="ECO:0000256" key="5">
    <source>
        <dbReference type="ARBA" id="ARBA00023002"/>
    </source>
</evidence>
<dbReference type="PRINTS" id="PR00368">
    <property type="entry name" value="FADPNR"/>
</dbReference>
<dbReference type="InterPro" id="IPR003953">
    <property type="entry name" value="FAD-dep_OxRdtase_2_FAD-bd"/>
</dbReference>
<feature type="compositionally biased region" description="Basic and acidic residues" evidence="9">
    <location>
        <begin position="426"/>
        <end position="437"/>
    </location>
</feature>
<comment type="function">
    <text evidence="6">Catalyzes the oxidation of L-aspartate to iminoaspartate, the first step in the de novo biosynthesis of NAD(+).</text>
</comment>
<dbReference type="RefSeq" id="WP_006721119.1">
    <property type="nucleotide sequence ID" value="NZ_CP085935.1"/>
</dbReference>
<dbReference type="OrthoDB" id="9806724at2"/>
<evidence type="ECO:0000256" key="2">
    <source>
        <dbReference type="ARBA" id="ARBA00021901"/>
    </source>
</evidence>
<dbReference type="STRING" id="445975.COLSTE_01479"/>
<reference evidence="12 13" key="1">
    <citation type="submission" date="2008-10" db="EMBL/GenBank/DDBJ databases">
        <title>Draft genome sequence of Collinsella stercoris (DSM 13279).</title>
        <authorList>
            <person name="Sudarsanam P."/>
            <person name="Ley R."/>
            <person name="Guruge J."/>
            <person name="Turnbaugh P.J."/>
            <person name="Mahowald M."/>
            <person name="Liep D."/>
            <person name="Gordon J."/>
        </authorList>
    </citation>
    <scope>NUCLEOTIDE SEQUENCE [LARGE SCALE GENOMIC DNA]</scope>
    <source>
        <strain evidence="12 13">DSM 13279</strain>
    </source>
</reference>
<feature type="domain" description="FAD-dependent oxidoreductase 2 FAD-binding" evidence="10">
    <location>
        <begin position="6"/>
        <end position="386"/>
    </location>
</feature>
<keyword evidence="5" id="KW-0560">Oxidoreductase</keyword>
<dbReference type="HOGENOM" id="CLU_014312_8_0_11"/>
<dbReference type="Gene3D" id="1.20.58.100">
    <property type="entry name" value="Fumarate reductase/succinate dehydrogenase flavoprotein-like, C-terminal domain"/>
    <property type="match status" value="1"/>
</dbReference>
<reference evidence="12 13" key="2">
    <citation type="submission" date="2008-10" db="EMBL/GenBank/DDBJ databases">
        <authorList>
            <person name="Fulton L."/>
            <person name="Clifton S."/>
            <person name="Fulton B."/>
            <person name="Xu J."/>
            <person name="Minx P."/>
            <person name="Pepin K.H."/>
            <person name="Johnson M."/>
            <person name="Thiruvilangam P."/>
            <person name="Bhonagiri V."/>
            <person name="Nash W.E."/>
            <person name="Mardis E.R."/>
            <person name="Wilson R.K."/>
        </authorList>
    </citation>
    <scope>NUCLEOTIDE SEQUENCE [LARGE SCALE GENOMIC DNA]</scope>
    <source>
        <strain evidence="12 13">DSM 13279</strain>
    </source>
</reference>
<dbReference type="PANTHER" id="PTHR42716:SF2">
    <property type="entry name" value="L-ASPARTATE OXIDASE, CHLOROPLASTIC"/>
    <property type="match status" value="1"/>
</dbReference>
<dbReference type="PRINTS" id="PR00411">
    <property type="entry name" value="PNDRDTASEI"/>
</dbReference>
<evidence type="ECO:0000313" key="13">
    <source>
        <dbReference type="Proteomes" id="UP000003560"/>
    </source>
</evidence>
<dbReference type="eggNOG" id="COG1053">
    <property type="taxonomic scope" value="Bacteria"/>
</dbReference>
<evidence type="ECO:0000256" key="7">
    <source>
        <dbReference type="ARBA" id="ARBA00030386"/>
    </source>
</evidence>
<dbReference type="GO" id="GO:0008734">
    <property type="term" value="F:L-aspartate oxidase activity"/>
    <property type="evidence" value="ECO:0007669"/>
    <property type="project" value="UniProtKB-EC"/>
</dbReference>
<dbReference type="Gene3D" id="3.50.50.60">
    <property type="entry name" value="FAD/NAD(P)-binding domain"/>
    <property type="match status" value="2"/>
</dbReference>
<feature type="domain" description="Fumarate reductase/succinate dehydrogenase flavoprotein-like C-terminal" evidence="11">
    <location>
        <begin position="553"/>
        <end position="638"/>
    </location>
</feature>
<evidence type="ECO:0000256" key="8">
    <source>
        <dbReference type="ARBA" id="ARBA00048305"/>
    </source>
</evidence>
<evidence type="ECO:0000256" key="6">
    <source>
        <dbReference type="ARBA" id="ARBA00029426"/>
    </source>
</evidence>
<keyword evidence="4" id="KW-0274">FAD</keyword>
<keyword evidence="13" id="KW-1185">Reference proteome</keyword>
<evidence type="ECO:0000259" key="10">
    <source>
        <dbReference type="Pfam" id="PF00890"/>
    </source>
</evidence>
<dbReference type="SUPFAM" id="SSF51905">
    <property type="entry name" value="FAD/NAD(P)-binding domain"/>
    <property type="match status" value="1"/>
</dbReference>
<dbReference type="AlphaFoldDB" id="B6GBL6"/>
<evidence type="ECO:0000313" key="12">
    <source>
        <dbReference type="EMBL" id="EEA90312.1"/>
    </source>
</evidence>
<comment type="caution">
    <text evidence="12">The sequence shown here is derived from an EMBL/GenBank/DDBJ whole genome shotgun (WGS) entry which is preliminary data.</text>
</comment>
<evidence type="ECO:0000256" key="1">
    <source>
        <dbReference type="ARBA" id="ARBA00001974"/>
    </source>
</evidence>
<dbReference type="GeneID" id="98003208"/>
<evidence type="ECO:0000256" key="9">
    <source>
        <dbReference type="SAM" id="MobiDB-lite"/>
    </source>
</evidence>
<dbReference type="EMBL" id="ABXJ01000078">
    <property type="protein sequence ID" value="EEA90312.1"/>
    <property type="molecule type" value="Genomic_DNA"/>
</dbReference>
<dbReference type="Pfam" id="PF02910">
    <property type="entry name" value="Succ_DH_flav_C"/>
    <property type="match status" value="1"/>
</dbReference>
<dbReference type="Proteomes" id="UP000003560">
    <property type="component" value="Unassembled WGS sequence"/>
</dbReference>
<evidence type="ECO:0000256" key="3">
    <source>
        <dbReference type="ARBA" id="ARBA00022630"/>
    </source>
</evidence>
<evidence type="ECO:0000256" key="4">
    <source>
        <dbReference type="ARBA" id="ARBA00022827"/>
    </source>
</evidence>